<dbReference type="PRINTS" id="PR01210">
    <property type="entry name" value="GGTRANSPTASE"/>
</dbReference>
<feature type="region of interest" description="Disordered" evidence="12">
    <location>
        <begin position="557"/>
        <end position="577"/>
    </location>
</feature>
<dbReference type="PROSITE" id="PS51257">
    <property type="entry name" value="PROKAR_LIPOPROTEIN"/>
    <property type="match status" value="1"/>
</dbReference>
<reference evidence="14 15" key="1">
    <citation type="submission" date="2014-04" db="EMBL/GenBank/DDBJ databases">
        <title>A comprehensive comparison of genomes of Erythrobacter spp. Strains.</title>
        <authorList>
            <person name="Zheng Q."/>
        </authorList>
    </citation>
    <scope>NUCLEOTIDE SEQUENCE [LARGE SCALE GENOMIC DNA]</scope>
    <source>
        <strain evidence="14 15">DSM 8509</strain>
    </source>
</reference>
<dbReference type="GO" id="GO:0103068">
    <property type="term" value="F:leukotriene C4 gamma-glutamyl transferase activity"/>
    <property type="evidence" value="ECO:0007669"/>
    <property type="project" value="UniProtKB-EC"/>
</dbReference>
<feature type="signal peptide" evidence="13">
    <location>
        <begin position="1"/>
        <end position="20"/>
    </location>
</feature>
<comment type="PTM">
    <text evidence="11">Cleaved by autocatalysis into a large and a small subunit.</text>
</comment>
<dbReference type="GO" id="GO:0006750">
    <property type="term" value="P:glutathione biosynthetic process"/>
    <property type="evidence" value="ECO:0007669"/>
    <property type="project" value="UniProtKB-KW"/>
</dbReference>
<keyword evidence="15" id="KW-1185">Reference proteome</keyword>
<dbReference type="UniPathway" id="UPA00204"/>
<dbReference type="RefSeq" id="WP_034902605.1">
    <property type="nucleotide sequence ID" value="NZ_CP017057.1"/>
</dbReference>
<evidence type="ECO:0000256" key="3">
    <source>
        <dbReference type="ARBA" id="ARBA00009381"/>
    </source>
</evidence>
<comment type="catalytic activity">
    <reaction evidence="8 11">
        <text>an N-terminal (5-L-glutamyl)-[peptide] + an alpha-amino acid = 5-L-glutamyl amino acid + an N-terminal L-alpha-aminoacyl-[peptide]</text>
        <dbReference type="Rhea" id="RHEA:23904"/>
        <dbReference type="Rhea" id="RHEA-COMP:9780"/>
        <dbReference type="Rhea" id="RHEA-COMP:9795"/>
        <dbReference type="ChEBI" id="CHEBI:77644"/>
        <dbReference type="ChEBI" id="CHEBI:78597"/>
        <dbReference type="ChEBI" id="CHEBI:78599"/>
        <dbReference type="ChEBI" id="CHEBI:78608"/>
        <dbReference type="EC" id="2.3.2.2"/>
    </reaction>
</comment>
<dbReference type="InterPro" id="IPR000101">
    <property type="entry name" value="GGT_peptidase"/>
</dbReference>
<evidence type="ECO:0000256" key="13">
    <source>
        <dbReference type="SAM" id="SignalP"/>
    </source>
</evidence>
<comment type="caution">
    <text evidence="14">The sequence shown here is derived from an EMBL/GenBank/DDBJ whole genome shotgun (WGS) entry which is preliminary data.</text>
</comment>
<feature type="binding site" evidence="10">
    <location>
        <position position="483"/>
    </location>
    <ligand>
        <name>L-glutamate</name>
        <dbReference type="ChEBI" id="CHEBI:29985"/>
    </ligand>
</feature>
<keyword evidence="5 11" id="KW-0378">Hydrolase</keyword>
<dbReference type="Pfam" id="PF01019">
    <property type="entry name" value="G_glu_transpept"/>
    <property type="match status" value="1"/>
</dbReference>
<evidence type="ECO:0000256" key="7">
    <source>
        <dbReference type="ARBA" id="ARBA00023315"/>
    </source>
</evidence>
<protein>
    <recommendedName>
        <fullName evidence="11">Glutathione hydrolase proenzyme</fullName>
        <ecNumber evidence="11">2.3.2.2</ecNumber>
        <ecNumber evidence="11">3.4.19.13</ecNumber>
    </recommendedName>
    <component>
        <recommendedName>
            <fullName evidence="11">Glutathione hydrolase large chain</fullName>
        </recommendedName>
    </component>
    <component>
        <recommendedName>
            <fullName evidence="11">Glutathione hydrolase small chain</fullName>
        </recommendedName>
    </component>
</protein>
<dbReference type="PATRIC" id="fig|39960.10.peg.3152"/>
<evidence type="ECO:0000256" key="10">
    <source>
        <dbReference type="PIRSR" id="PIRSR600101-2"/>
    </source>
</evidence>
<dbReference type="OrthoDB" id="9781342at2"/>
<dbReference type="AlphaFoldDB" id="A0A074MSS9"/>
<dbReference type="InterPro" id="IPR029055">
    <property type="entry name" value="Ntn_hydrolases_N"/>
</dbReference>
<accession>A0A074MSS9</accession>
<dbReference type="InterPro" id="IPR043137">
    <property type="entry name" value="GGT_ssub_C"/>
</dbReference>
<dbReference type="NCBIfam" id="TIGR00066">
    <property type="entry name" value="g_glut_trans"/>
    <property type="match status" value="1"/>
</dbReference>
<comment type="subunit">
    <text evidence="11">This enzyme consists of two polypeptide chains, which are synthesized in precursor form from a single polypeptide.</text>
</comment>
<dbReference type="KEGG" id="elq:Ga0102493_11899"/>
<feature type="binding site" evidence="10">
    <location>
        <position position="436"/>
    </location>
    <ligand>
        <name>L-glutamate</name>
        <dbReference type="ChEBI" id="CHEBI:29985"/>
    </ligand>
</feature>
<evidence type="ECO:0000256" key="9">
    <source>
        <dbReference type="PIRSR" id="PIRSR600101-1"/>
    </source>
</evidence>
<proteinExistence type="inferred from homology"/>
<comment type="catalytic activity">
    <reaction evidence="1 11">
        <text>an S-substituted glutathione + H2O = an S-substituted L-cysteinylglycine + L-glutamate</text>
        <dbReference type="Rhea" id="RHEA:59468"/>
        <dbReference type="ChEBI" id="CHEBI:15377"/>
        <dbReference type="ChEBI" id="CHEBI:29985"/>
        <dbReference type="ChEBI" id="CHEBI:90779"/>
        <dbReference type="ChEBI" id="CHEBI:143103"/>
        <dbReference type="EC" id="3.4.19.13"/>
    </reaction>
</comment>
<keyword evidence="4 11" id="KW-0808">Transferase</keyword>
<keyword evidence="11" id="KW-0317">Glutathione biosynthesis</keyword>
<dbReference type="Gene3D" id="3.60.20.40">
    <property type="match status" value="1"/>
</dbReference>
<evidence type="ECO:0000256" key="2">
    <source>
        <dbReference type="ARBA" id="ARBA00001089"/>
    </source>
</evidence>
<gene>
    <name evidence="14" type="ORF">EH32_09985</name>
</gene>
<feature type="chain" id="PRO_5001697360" description="Glutathione hydrolase proenzyme" evidence="13">
    <location>
        <begin position="21"/>
        <end position="577"/>
    </location>
</feature>
<evidence type="ECO:0000256" key="5">
    <source>
        <dbReference type="ARBA" id="ARBA00022801"/>
    </source>
</evidence>
<feature type="region of interest" description="Disordered" evidence="12">
    <location>
        <begin position="112"/>
        <end position="136"/>
    </location>
</feature>
<dbReference type="EC" id="2.3.2.2" evidence="11"/>
<feature type="binding site" evidence="10">
    <location>
        <begin position="460"/>
        <end position="461"/>
    </location>
    <ligand>
        <name>L-glutamate</name>
        <dbReference type="ChEBI" id="CHEBI:29985"/>
    </ligand>
</feature>
<keyword evidence="13" id="KW-0732">Signal</keyword>
<keyword evidence="7 11" id="KW-0012">Acyltransferase</keyword>
<dbReference type="InterPro" id="IPR051792">
    <property type="entry name" value="GGT_bact"/>
</dbReference>
<comment type="catalytic activity">
    <reaction evidence="2 11">
        <text>glutathione + H2O = L-cysteinylglycine + L-glutamate</text>
        <dbReference type="Rhea" id="RHEA:28807"/>
        <dbReference type="ChEBI" id="CHEBI:15377"/>
        <dbReference type="ChEBI" id="CHEBI:29985"/>
        <dbReference type="ChEBI" id="CHEBI:57925"/>
        <dbReference type="ChEBI" id="CHEBI:61694"/>
        <dbReference type="EC" id="3.4.19.13"/>
    </reaction>
</comment>
<dbReference type="Gene3D" id="1.10.246.130">
    <property type="match status" value="1"/>
</dbReference>
<evidence type="ECO:0000256" key="1">
    <source>
        <dbReference type="ARBA" id="ARBA00001049"/>
    </source>
</evidence>
<evidence type="ECO:0000256" key="12">
    <source>
        <dbReference type="SAM" id="MobiDB-lite"/>
    </source>
</evidence>
<feature type="binding site" evidence="10">
    <location>
        <position position="108"/>
    </location>
    <ligand>
        <name>L-glutamate</name>
        <dbReference type="ChEBI" id="CHEBI:29985"/>
    </ligand>
</feature>
<dbReference type="EC" id="3.4.19.13" evidence="11"/>
<evidence type="ECO:0000313" key="14">
    <source>
        <dbReference type="EMBL" id="KEO96549.1"/>
    </source>
</evidence>
<organism evidence="14 15">
    <name type="scientific">Erythrobacter litoralis</name>
    <dbReference type="NCBI Taxonomy" id="39960"/>
    <lineage>
        <taxon>Bacteria</taxon>
        <taxon>Pseudomonadati</taxon>
        <taxon>Pseudomonadota</taxon>
        <taxon>Alphaproteobacteria</taxon>
        <taxon>Sphingomonadales</taxon>
        <taxon>Erythrobacteraceae</taxon>
        <taxon>Erythrobacter/Porphyrobacter group</taxon>
        <taxon>Erythrobacter</taxon>
    </lineage>
</organism>
<dbReference type="EMBL" id="JMIX01000005">
    <property type="protein sequence ID" value="KEO96549.1"/>
    <property type="molecule type" value="Genomic_DNA"/>
</dbReference>
<dbReference type="GO" id="GO:0006751">
    <property type="term" value="P:glutathione catabolic process"/>
    <property type="evidence" value="ECO:0007669"/>
    <property type="project" value="UniProtKB-UniRule"/>
</dbReference>
<evidence type="ECO:0000313" key="15">
    <source>
        <dbReference type="Proteomes" id="UP000027866"/>
    </source>
</evidence>
<sequence length="577" mass="59847">MNDLLKRLAPLVLGPALALALGGCATLEAPDTAPAAPAAQAARGAVSAADPRAQAAGEAILAKGGSATDAAIAVMLALTVVEPQSSGIGGGGFMVHAGEDGVTTFDGRETAPAAATPTRFLDEDGKPLPRESRVTSGLSVGVPGNLALAAGAHAEHGRLPWRDLFEPAIALAREGFVMNRRLNGSLDEAEGRADRDAAARAVFFGADGEPLPVGTRITVPELADTLEAIAESGAAAFYRTRADALAAHVAQETPQDGRMSADDITSYSAKEREAVCTPYRAYRVCGMGPPSSGGIAVAQILAQLERFDLARLGPQSVTFWHLFLESQRLAYADREVYVADSDFVEVPVEGLLDPAYLARRSALIDPAGALKVAEPGTPPGAPMARADGDEPAENGTSHFAVADGEGNAVSYTSTIEGAFGSGLFHGGFYLNNELTDFSLTPEKDGVPIANRVEGGKRPRSSMAPTVLYDADGDIVLVIGAAGGPTIPVQVSRSIVGVVDFGMSASEALGLPLIMAFGSTVIIEEDTVLTGMTEQLKALGHEQIRSFAPSLKANALRRTGDGWESARDPRIEPKLGYE</sequence>
<feature type="region of interest" description="Disordered" evidence="12">
    <location>
        <begin position="370"/>
        <end position="399"/>
    </location>
</feature>
<keyword evidence="6 11" id="KW-0865">Zymogen</keyword>
<dbReference type="PANTHER" id="PTHR43199:SF1">
    <property type="entry name" value="GLUTATHIONE HYDROLASE PROENZYME"/>
    <property type="match status" value="1"/>
</dbReference>
<dbReference type="SUPFAM" id="SSF56235">
    <property type="entry name" value="N-terminal nucleophile aminohydrolases (Ntn hydrolases)"/>
    <property type="match status" value="1"/>
</dbReference>
<evidence type="ECO:0000256" key="6">
    <source>
        <dbReference type="ARBA" id="ARBA00023145"/>
    </source>
</evidence>
<dbReference type="InterPro" id="IPR043138">
    <property type="entry name" value="GGT_lsub"/>
</dbReference>
<comment type="pathway">
    <text evidence="11">Sulfur metabolism; glutathione metabolism.</text>
</comment>
<comment type="similarity">
    <text evidence="3 11">Belongs to the gamma-glutamyltransferase family.</text>
</comment>
<dbReference type="GO" id="GO:0036374">
    <property type="term" value="F:glutathione hydrolase activity"/>
    <property type="evidence" value="ECO:0007669"/>
    <property type="project" value="UniProtKB-UniRule"/>
</dbReference>
<name>A0A074MSS9_9SPHN</name>
<feature type="compositionally biased region" description="Basic and acidic residues" evidence="12">
    <location>
        <begin position="120"/>
        <end position="133"/>
    </location>
</feature>
<evidence type="ECO:0000256" key="4">
    <source>
        <dbReference type="ARBA" id="ARBA00022679"/>
    </source>
</evidence>
<dbReference type="PANTHER" id="PTHR43199">
    <property type="entry name" value="GLUTATHIONE HYDROLASE"/>
    <property type="match status" value="1"/>
</dbReference>
<evidence type="ECO:0000256" key="8">
    <source>
        <dbReference type="ARBA" id="ARBA00047417"/>
    </source>
</evidence>
<evidence type="ECO:0000256" key="11">
    <source>
        <dbReference type="RuleBase" id="RU368036"/>
    </source>
</evidence>
<dbReference type="Proteomes" id="UP000027866">
    <property type="component" value="Unassembled WGS sequence"/>
</dbReference>
<feature type="active site" description="Nucleophile" evidence="9">
    <location>
        <position position="396"/>
    </location>
</feature>